<keyword evidence="3" id="KW-1185">Reference proteome</keyword>
<feature type="region of interest" description="Disordered" evidence="1">
    <location>
        <begin position="240"/>
        <end position="259"/>
    </location>
</feature>
<dbReference type="PANTHER" id="PTHR37710">
    <property type="entry name" value="TRANSMEMBRANE PROTEIN"/>
    <property type="match status" value="1"/>
</dbReference>
<name>A0A4Y7KMT1_PAPSO</name>
<protein>
    <submittedName>
        <fullName evidence="2">Uncharacterized protein</fullName>
    </submittedName>
</protein>
<proteinExistence type="predicted"/>
<evidence type="ECO:0000313" key="3">
    <source>
        <dbReference type="Proteomes" id="UP000316621"/>
    </source>
</evidence>
<evidence type="ECO:0000313" key="2">
    <source>
        <dbReference type="EMBL" id="RZC74664.1"/>
    </source>
</evidence>
<evidence type="ECO:0000256" key="1">
    <source>
        <dbReference type="SAM" id="MobiDB-lite"/>
    </source>
</evidence>
<dbReference type="OrthoDB" id="1939616at2759"/>
<dbReference type="PANTHER" id="PTHR37710:SF1">
    <property type="entry name" value="TRANSMEMBRANE PROTEIN"/>
    <property type="match status" value="1"/>
</dbReference>
<dbReference type="OMA" id="PRMMNRA"/>
<sequence length="300" mass="33742">MENRGNTDRRLGPLHTSGNAMVTTAYKAYKRVELLANPIGTIAQKLGRVVKPTVYILQNHWLAILSYADDQILFVEKAIENVFPPSSYIFNKIDTLVHVTETLPARFDNAADKLPAIIQRVPYLEWAFAQLFLILSFLISTLTNWGVDGANEKEIRIDTNSHDGIATNNRGLTGIEEMCIPNSTGNDTGECEIKEEIEKQIKETYKDILVKKKDVNEEEINEKNGVATSYKTILEMGMKESEDKMGQQQQGEQSDNKEIGGLTCKEILMATRNKEDGRQVDAETILNIPTCVKDYRLTAQ</sequence>
<dbReference type="Gramene" id="RZC74664">
    <property type="protein sequence ID" value="RZC74664"/>
    <property type="gene ID" value="C5167_050143"/>
</dbReference>
<organism evidence="2 3">
    <name type="scientific">Papaver somniferum</name>
    <name type="common">Opium poppy</name>
    <dbReference type="NCBI Taxonomy" id="3469"/>
    <lineage>
        <taxon>Eukaryota</taxon>
        <taxon>Viridiplantae</taxon>
        <taxon>Streptophyta</taxon>
        <taxon>Embryophyta</taxon>
        <taxon>Tracheophyta</taxon>
        <taxon>Spermatophyta</taxon>
        <taxon>Magnoliopsida</taxon>
        <taxon>Ranunculales</taxon>
        <taxon>Papaveraceae</taxon>
        <taxon>Papaveroideae</taxon>
        <taxon>Papaver</taxon>
    </lineage>
</organism>
<accession>A0A4Y7KMT1</accession>
<dbReference type="EMBL" id="CM010722">
    <property type="protein sequence ID" value="RZC74664.1"/>
    <property type="molecule type" value="Genomic_DNA"/>
</dbReference>
<dbReference type="Proteomes" id="UP000316621">
    <property type="component" value="Chromosome 8"/>
</dbReference>
<reference evidence="2 3" key="1">
    <citation type="journal article" date="2018" name="Science">
        <title>The opium poppy genome and morphinan production.</title>
        <authorList>
            <person name="Guo L."/>
            <person name="Winzer T."/>
            <person name="Yang X."/>
            <person name="Li Y."/>
            <person name="Ning Z."/>
            <person name="He Z."/>
            <person name="Teodor R."/>
            <person name="Lu Y."/>
            <person name="Bowser T.A."/>
            <person name="Graham I.A."/>
            <person name="Ye K."/>
        </authorList>
    </citation>
    <scope>NUCLEOTIDE SEQUENCE [LARGE SCALE GENOMIC DNA]</scope>
    <source>
        <strain evidence="3">cv. HN1</strain>
        <tissue evidence="2">Leaves</tissue>
    </source>
</reference>
<gene>
    <name evidence="2" type="ORF">C5167_050143</name>
</gene>
<dbReference type="AlphaFoldDB" id="A0A4Y7KMT1"/>